<dbReference type="Proteomes" id="UP000053669">
    <property type="component" value="Unassembled WGS sequence"/>
</dbReference>
<evidence type="ECO:0008006" key="4">
    <source>
        <dbReference type="Google" id="ProtNLM"/>
    </source>
</evidence>
<evidence type="ECO:0000313" key="3">
    <source>
        <dbReference type="Proteomes" id="UP000053669"/>
    </source>
</evidence>
<accession>A0A101RK91</accession>
<protein>
    <recommendedName>
        <fullName evidence="4">Tetratricopeptide repeat protein</fullName>
    </recommendedName>
</protein>
<reference evidence="2 3" key="1">
    <citation type="submission" date="2015-10" db="EMBL/GenBank/DDBJ databases">
        <title>Draft genome sequence of Streptomyces canus DSM 40017, type strain for the species Streptomyces canus.</title>
        <authorList>
            <person name="Ruckert C."/>
            <person name="Winkler A."/>
            <person name="Kalinowski J."/>
            <person name="Kampfer P."/>
            <person name="Glaeser S."/>
        </authorList>
    </citation>
    <scope>NUCLEOTIDE SEQUENCE [LARGE SCALE GENOMIC DNA]</scope>
    <source>
        <strain evidence="2 3">DSM 40017</strain>
    </source>
</reference>
<evidence type="ECO:0000313" key="2">
    <source>
        <dbReference type="EMBL" id="KUN55590.1"/>
    </source>
</evidence>
<dbReference type="EMBL" id="LMWU01000080">
    <property type="protein sequence ID" value="KUN55590.1"/>
    <property type="molecule type" value="Genomic_DNA"/>
</dbReference>
<comment type="caution">
    <text evidence="2">The sequence shown here is derived from an EMBL/GenBank/DDBJ whole genome shotgun (WGS) entry which is preliminary data.</text>
</comment>
<dbReference type="RefSeq" id="WP_059211886.1">
    <property type="nucleotide sequence ID" value="NZ_KQ948688.1"/>
</dbReference>
<feature type="region of interest" description="Disordered" evidence="1">
    <location>
        <begin position="1"/>
        <end position="29"/>
    </location>
</feature>
<proteinExistence type="predicted"/>
<dbReference type="AlphaFoldDB" id="A0A101RK91"/>
<evidence type="ECO:0000256" key="1">
    <source>
        <dbReference type="SAM" id="MobiDB-lite"/>
    </source>
</evidence>
<feature type="compositionally biased region" description="Basic and acidic residues" evidence="1">
    <location>
        <begin position="104"/>
        <end position="118"/>
    </location>
</feature>
<dbReference type="STRING" id="58343.AQJ46_49205"/>
<sequence length="216" mass="22591">MEGAAGDRGGLPVLRAGRSRRTRPGGRHPAEVAAALAAAPAGAPLGPEAERCAPPPLPAEATTLIREHAALPATRRFETLVHTRLEGPDDTTVAARPATGGDSSDTRPEARTPDTAARDLEAQVLAWEREGGSKSTDQVRRECGAFAAEARSRLGEDHPLALRLKVSHALLGYDGTSGTAYAERVVDEVAVRLGDGHPTVRDARSRLAALRSAQPG</sequence>
<organism evidence="2 3">
    <name type="scientific">Streptomyces canus</name>
    <dbReference type="NCBI Taxonomy" id="58343"/>
    <lineage>
        <taxon>Bacteria</taxon>
        <taxon>Bacillati</taxon>
        <taxon>Actinomycetota</taxon>
        <taxon>Actinomycetes</taxon>
        <taxon>Kitasatosporales</taxon>
        <taxon>Streptomycetaceae</taxon>
        <taxon>Streptomyces</taxon>
        <taxon>Streptomyces aurantiacus group</taxon>
    </lineage>
</organism>
<feature type="region of interest" description="Disordered" evidence="1">
    <location>
        <begin position="82"/>
        <end position="118"/>
    </location>
</feature>
<name>A0A101RK91_9ACTN</name>
<gene>
    <name evidence="2" type="ORF">AQJ46_49205</name>
</gene>
<feature type="compositionally biased region" description="Basic residues" evidence="1">
    <location>
        <begin position="17"/>
        <end position="26"/>
    </location>
</feature>